<reference evidence="1" key="1">
    <citation type="submission" date="2019-04" db="EMBL/GenBank/DDBJ databases">
        <title>Microbes associate with the intestines of laboratory mice.</title>
        <authorList>
            <person name="Navarre W."/>
            <person name="Wong E."/>
            <person name="Huang K."/>
            <person name="Tropini C."/>
            <person name="Ng K."/>
            <person name="Yu B."/>
        </authorList>
    </citation>
    <scope>NUCLEOTIDE SEQUENCE</scope>
    <source>
        <strain evidence="1">NM72_1-8</strain>
    </source>
</reference>
<sequence>MKISKKYFLFLACLLYIFSIPVTAKEKPQPKKIILNRREILLYVGETKKLSVEKVIPRQASVKVGWKSKRKSIASVSPQGLVTAKKAGTTRIAASSRKNVKINAFIKVIVKKRPKKSEKECVISGQTYLNSPYMKENPIVIRSQEDIDELLKKMAKDGFYKRSYRKALKSSPLAAYRNMNFDKETLVLLETYRQEKEPITSCRTKLDADGKLQAIVTFPYKERDSSLPPLPPTLTSYTLALKLNKKDAAMIDYYTLDYQEIP</sequence>
<dbReference type="Proteomes" id="UP000307720">
    <property type="component" value="Unassembled WGS sequence"/>
</dbReference>
<organism evidence="1 2">
    <name type="scientific">Hominisplanchenecus murintestinalis</name>
    <dbReference type="NCBI Taxonomy" id="2941517"/>
    <lineage>
        <taxon>Bacteria</taxon>
        <taxon>Bacillati</taxon>
        <taxon>Bacillota</taxon>
        <taxon>Clostridia</taxon>
        <taxon>Lachnospirales</taxon>
        <taxon>Lachnospiraceae</taxon>
        <taxon>Hominisplanchenecus</taxon>
    </lineage>
</organism>
<protein>
    <submittedName>
        <fullName evidence="1">Uncharacterized protein</fullName>
    </submittedName>
</protein>
<evidence type="ECO:0000313" key="1">
    <source>
        <dbReference type="EMBL" id="TGX97175.1"/>
    </source>
</evidence>
<name>A0AC61QY29_9FIRM</name>
<keyword evidence="2" id="KW-1185">Reference proteome</keyword>
<comment type="caution">
    <text evidence="1">The sequence shown here is derived from an EMBL/GenBank/DDBJ whole genome shotgun (WGS) entry which is preliminary data.</text>
</comment>
<proteinExistence type="predicted"/>
<gene>
    <name evidence="1" type="ORF">E5357_13680</name>
</gene>
<accession>A0AC61QY29</accession>
<evidence type="ECO:0000313" key="2">
    <source>
        <dbReference type="Proteomes" id="UP000307720"/>
    </source>
</evidence>
<dbReference type="EMBL" id="SRZB01000037">
    <property type="protein sequence ID" value="TGX97175.1"/>
    <property type="molecule type" value="Genomic_DNA"/>
</dbReference>